<protein>
    <submittedName>
        <fullName evidence="1">Uncharacterized protein</fullName>
    </submittedName>
</protein>
<name>A0ACC2SI65_9FUNG</name>
<reference evidence="1" key="1">
    <citation type="submission" date="2022-04" db="EMBL/GenBank/DDBJ databases">
        <title>Genome of the entomopathogenic fungus Entomophthora muscae.</title>
        <authorList>
            <person name="Elya C."/>
            <person name="Lovett B.R."/>
            <person name="Lee E."/>
            <person name="Macias A.M."/>
            <person name="Hajek A.E."/>
            <person name="De Bivort B.L."/>
            <person name="Kasson M.T."/>
            <person name="De Fine Licht H.H."/>
            <person name="Stajich J.E."/>
        </authorList>
    </citation>
    <scope>NUCLEOTIDE SEQUENCE</scope>
    <source>
        <strain evidence="1">Berkeley</strain>
    </source>
</reference>
<comment type="caution">
    <text evidence="1">The sequence shown here is derived from an EMBL/GenBank/DDBJ whole genome shotgun (WGS) entry which is preliminary data.</text>
</comment>
<proteinExistence type="predicted"/>
<dbReference type="Proteomes" id="UP001165960">
    <property type="component" value="Unassembled WGS sequence"/>
</dbReference>
<sequence>MFAPGVNILSTWTTRNKLAYFLSGSSMAAPHVLGMVANLFSQSENPSPCYIKQKLRSIALKDVLTDVSGSPNLLLHSNLRY</sequence>
<evidence type="ECO:0000313" key="2">
    <source>
        <dbReference type="Proteomes" id="UP001165960"/>
    </source>
</evidence>
<organism evidence="1 2">
    <name type="scientific">Entomophthora muscae</name>
    <dbReference type="NCBI Taxonomy" id="34485"/>
    <lineage>
        <taxon>Eukaryota</taxon>
        <taxon>Fungi</taxon>
        <taxon>Fungi incertae sedis</taxon>
        <taxon>Zoopagomycota</taxon>
        <taxon>Entomophthoromycotina</taxon>
        <taxon>Entomophthoromycetes</taxon>
        <taxon>Entomophthorales</taxon>
        <taxon>Entomophthoraceae</taxon>
        <taxon>Entomophthora</taxon>
    </lineage>
</organism>
<dbReference type="EMBL" id="QTSX02005031">
    <property type="protein sequence ID" value="KAJ9061985.1"/>
    <property type="molecule type" value="Genomic_DNA"/>
</dbReference>
<keyword evidence="2" id="KW-1185">Reference proteome</keyword>
<gene>
    <name evidence="1" type="ORF">DSO57_1015410</name>
</gene>
<accession>A0ACC2SI65</accession>
<evidence type="ECO:0000313" key="1">
    <source>
        <dbReference type="EMBL" id="KAJ9061985.1"/>
    </source>
</evidence>